<keyword evidence="10" id="KW-1015">Disulfide bond</keyword>
<evidence type="ECO:0000256" key="10">
    <source>
        <dbReference type="ARBA" id="ARBA00023157"/>
    </source>
</evidence>
<proteinExistence type="inferred from homology"/>
<evidence type="ECO:0000313" key="12">
    <source>
        <dbReference type="Ensembl" id="ENSCABP00000013658.1"/>
    </source>
</evidence>
<evidence type="ECO:0000256" key="3">
    <source>
        <dbReference type="ARBA" id="ARBA00008047"/>
    </source>
</evidence>
<evidence type="ECO:0000313" key="13">
    <source>
        <dbReference type="Proteomes" id="UP000694404"/>
    </source>
</evidence>
<keyword evidence="6" id="KW-0929">Antimicrobial</keyword>
<evidence type="ECO:0000256" key="8">
    <source>
        <dbReference type="ARBA" id="ARBA00022729"/>
    </source>
</evidence>
<keyword evidence="13" id="KW-1185">Reference proteome</keyword>
<sequence length="81" mass="9382">MQCLKVIAVLLLCAALLSQIHCASLHHPSSHLTRQRRMTPFWRGISLRPMGAICRDDSECVSRLCRGHEDPKELSWKMEYY</sequence>
<evidence type="ECO:0000256" key="2">
    <source>
        <dbReference type="ARBA" id="ARBA00004613"/>
    </source>
</evidence>
<evidence type="ECO:0000256" key="9">
    <source>
        <dbReference type="ARBA" id="ARBA00023022"/>
    </source>
</evidence>
<dbReference type="PANTHER" id="PTHR21007:SF1">
    <property type="entry name" value="LIVER-EXPRESSED ANTIMICROBIAL PEPTIDE 2"/>
    <property type="match status" value="1"/>
</dbReference>
<evidence type="ECO:0000256" key="5">
    <source>
        <dbReference type="ARBA" id="ARBA00022525"/>
    </source>
</evidence>
<feature type="chain" id="PRO_5034222665" description="Liver-expressed antimicrobial peptide 2" evidence="11">
    <location>
        <begin position="23"/>
        <end position="81"/>
    </location>
</feature>
<gene>
    <name evidence="12" type="primary">LEAP2</name>
</gene>
<dbReference type="PANTHER" id="PTHR21007">
    <property type="entry name" value="LIVER EXPRESSED ANTIMICROBIAL PEPTIDE 2"/>
    <property type="match status" value="1"/>
</dbReference>
<dbReference type="Pfam" id="PF07359">
    <property type="entry name" value="LEAP-2"/>
    <property type="match status" value="1"/>
</dbReference>
<dbReference type="GO" id="GO:0061844">
    <property type="term" value="P:antimicrobial humoral immune response mediated by antimicrobial peptide"/>
    <property type="evidence" value="ECO:0007669"/>
    <property type="project" value="TreeGrafter"/>
</dbReference>
<keyword evidence="7" id="KW-0165">Cleavage on pair of basic residues</keyword>
<name>A0A8C0GWI8_CHEAB</name>
<protein>
    <recommendedName>
        <fullName evidence="4">Liver-expressed antimicrobial peptide 2</fullName>
    </recommendedName>
</protein>
<comment type="similarity">
    <text evidence="3">Belongs to the LEAP2 family.</text>
</comment>
<keyword evidence="9" id="KW-0044">Antibiotic</keyword>
<dbReference type="AlphaFoldDB" id="A0A8C0GWI8"/>
<dbReference type="GO" id="GO:0042742">
    <property type="term" value="P:defense response to bacterium"/>
    <property type="evidence" value="ECO:0007669"/>
    <property type="project" value="UniProtKB-KW"/>
</dbReference>
<accession>A0A8C0GWI8</accession>
<dbReference type="Gene3D" id="4.10.40.50">
    <property type="match status" value="1"/>
</dbReference>
<dbReference type="Ensembl" id="ENSCABT00000014985.1">
    <property type="protein sequence ID" value="ENSCABP00000013658.1"/>
    <property type="gene ID" value="ENSCABG00000010227.1"/>
</dbReference>
<evidence type="ECO:0000256" key="11">
    <source>
        <dbReference type="SAM" id="SignalP"/>
    </source>
</evidence>
<comment type="subcellular location">
    <subcellularLocation>
        <location evidence="2">Secreted</location>
    </subcellularLocation>
</comment>
<reference evidence="12" key="1">
    <citation type="submission" date="2025-08" db="UniProtKB">
        <authorList>
            <consortium name="Ensembl"/>
        </authorList>
    </citation>
    <scope>IDENTIFICATION</scope>
</reference>
<dbReference type="Proteomes" id="UP000694404">
    <property type="component" value="Unplaced"/>
</dbReference>
<comment type="function">
    <text evidence="1">Has an antimicrobial activity.</text>
</comment>
<evidence type="ECO:0000256" key="7">
    <source>
        <dbReference type="ARBA" id="ARBA00022685"/>
    </source>
</evidence>
<keyword evidence="5" id="KW-0964">Secreted</keyword>
<organism evidence="12 13">
    <name type="scientific">Chelonoidis abingdonii</name>
    <name type="common">Abingdon island giant tortoise</name>
    <name type="synonym">Testudo abingdonii</name>
    <dbReference type="NCBI Taxonomy" id="106734"/>
    <lineage>
        <taxon>Eukaryota</taxon>
        <taxon>Metazoa</taxon>
        <taxon>Chordata</taxon>
        <taxon>Craniata</taxon>
        <taxon>Vertebrata</taxon>
        <taxon>Euteleostomi</taxon>
        <taxon>Archelosauria</taxon>
        <taxon>Testudinata</taxon>
        <taxon>Testudines</taxon>
        <taxon>Cryptodira</taxon>
        <taxon>Durocryptodira</taxon>
        <taxon>Testudinoidea</taxon>
        <taxon>Testudinidae</taxon>
        <taxon>Chelonoidis</taxon>
    </lineage>
</organism>
<evidence type="ECO:0000256" key="1">
    <source>
        <dbReference type="ARBA" id="ARBA00002585"/>
    </source>
</evidence>
<dbReference type="InterPro" id="IPR009955">
    <property type="entry name" value="LEAP-2"/>
</dbReference>
<feature type="signal peptide" evidence="11">
    <location>
        <begin position="1"/>
        <end position="22"/>
    </location>
</feature>
<evidence type="ECO:0000256" key="6">
    <source>
        <dbReference type="ARBA" id="ARBA00022529"/>
    </source>
</evidence>
<evidence type="ECO:0000256" key="4">
    <source>
        <dbReference type="ARBA" id="ARBA00020494"/>
    </source>
</evidence>
<reference evidence="12" key="2">
    <citation type="submission" date="2025-09" db="UniProtKB">
        <authorList>
            <consortium name="Ensembl"/>
        </authorList>
    </citation>
    <scope>IDENTIFICATION</scope>
</reference>
<dbReference type="GeneTree" id="ENSGT00390000013467"/>
<dbReference type="GO" id="GO:0005576">
    <property type="term" value="C:extracellular region"/>
    <property type="evidence" value="ECO:0007669"/>
    <property type="project" value="UniProtKB-SubCell"/>
</dbReference>
<keyword evidence="8 11" id="KW-0732">Signal</keyword>